<feature type="domain" description="Glycoside hydrolase family 20 catalytic" evidence="6">
    <location>
        <begin position="222"/>
        <end position="386"/>
    </location>
</feature>
<comment type="similarity">
    <text evidence="2">Belongs to the glycosyl hydrolase 20 family.</text>
</comment>
<protein>
    <recommendedName>
        <fullName evidence="3">beta-N-acetylhexosaminidase</fullName>
        <ecNumber evidence="3">3.2.1.52</ecNumber>
    </recommendedName>
</protein>
<evidence type="ECO:0000313" key="8">
    <source>
        <dbReference type="RefSeq" id="XP_065648860.1"/>
    </source>
</evidence>
<dbReference type="PANTHER" id="PTHR21040:SF8">
    <property type="entry name" value="BCDNA.GH04120"/>
    <property type="match status" value="1"/>
</dbReference>
<reference evidence="8" key="1">
    <citation type="submission" date="2025-08" db="UniProtKB">
        <authorList>
            <consortium name="RefSeq"/>
        </authorList>
    </citation>
    <scope>IDENTIFICATION</scope>
</reference>
<dbReference type="InterPro" id="IPR015883">
    <property type="entry name" value="Glyco_hydro_20_cat"/>
</dbReference>
<dbReference type="SUPFAM" id="SSF51445">
    <property type="entry name" value="(Trans)glycosidases"/>
    <property type="match status" value="1"/>
</dbReference>
<evidence type="ECO:0000256" key="3">
    <source>
        <dbReference type="ARBA" id="ARBA00012663"/>
    </source>
</evidence>
<evidence type="ECO:0000256" key="4">
    <source>
        <dbReference type="ARBA" id="ARBA00022801"/>
    </source>
</evidence>
<keyword evidence="4" id="KW-0378">Hydrolase</keyword>
<organism evidence="7 8">
    <name type="scientific">Hydra vulgaris</name>
    <name type="common">Hydra</name>
    <name type="synonym">Hydra attenuata</name>
    <dbReference type="NCBI Taxonomy" id="6087"/>
    <lineage>
        <taxon>Eukaryota</taxon>
        <taxon>Metazoa</taxon>
        <taxon>Cnidaria</taxon>
        <taxon>Hydrozoa</taxon>
        <taxon>Hydroidolina</taxon>
        <taxon>Anthoathecata</taxon>
        <taxon>Aplanulata</taxon>
        <taxon>Hydridae</taxon>
        <taxon>Hydra</taxon>
    </lineage>
</organism>
<dbReference type="Pfam" id="PF00728">
    <property type="entry name" value="Glyco_hydro_20"/>
    <property type="match status" value="1"/>
</dbReference>
<evidence type="ECO:0000259" key="6">
    <source>
        <dbReference type="Pfam" id="PF00728"/>
    </source>
</evidence>
<dbReference type="Proteomes" id="UP001652625">
    <property type="component" value="Chromosome 03"/>
</dbReference>
<keyword evidence="7" id="KW-1185">Reference proteome</keyword>
<dbReference type="GeneID" id="100211230"/>
<keyword evidence="5" id="KW-0812">Transmembrane</keyword>
<proteinExistence type="inferred from homology"/>
<dbReference type="InterPro" id="IPR017853">
    <property type="entry name" value="GH"/>
</dbReference>
<comment type="catalytic activity">
    <reaction evidence="1">
        <text>Hydrolysis of terminal non-reducing N-acetyl-D-hexosamine residues in N-acetyl-beta-D-hexosaminides.</text>
        <dbReference type="EC" id="3.2.1.52"/>
    </reaction>
</comment>
<feature type="transmembrane region" description="Helical" evidence="5">
    <location>
        <begin position="7"/>
        <end position="24"/>
    </location>
</feature>
<evidence type="ECO:0000313" key="7">
    <source>
        <dbReference type="Proteomes" id="UP001652625"/>
    </source>
</evidence>
<keyword evidence="5" id="KW-1133">Transmembrane helix</keyword>
<keyword evidence="5" id="KW-0472">Membrane</keyword>
<dbReference type="PANTHER" id="PTHR21040">
    <property type="entry name" value="BCDNA.GH04120"/>
    <property type="match status" value="1"/>
</dbReference>
<dbReference type="Gene3D" id="3.20.20.80">
    <property type="entry name" value="Glycosidases"/>
    <property type="match status" value="1"/>
</dbReference>
<sequence length="635" mass="74538">MIRFDLRLIFGLIFFFALFYWLLIMPSTKENSDVNLSHLQNQHIYYKQSNYDSLDSAIQNENEVDNVKELQKLQKKYNEFSSHHSKETDNLINENSLLKAAMQKSQKETLELSEQIEHLKDSIKQKDIHLDATLELDKRIYEISEQNDKLRKVNLIKNKDEELIKPFDGLKLVHFDLKGAPPKIDYLIRMMKFSKELGANGFLIEYEDMFPYSNDLAYLARPNCYSKTDIELIVKTAQKEKLIIVPLVQTFGHLEFALKHEKLKHLRENKLITNSVCPLNNDTYVFLKNMIYQIHSAHPHSKWIHLGGDEVWNIKTCDRCIKSPLSTDELFTDHMMKLFKYTKSFKTLNNEMVEPVIWDDMLRNWSVEKLKIIAEHVSPMVWAYEAELKDYRKFPEDMWEKYIKSFPFIWIASSFKGALKAWSDFVPIKQHLENHLSWLRITSKMQSTSMKILGIALTGWSRYDHYGPLCELLPAGIPSLALSLAVLNNGKFDVELHETVSKKLGFNETFKIKIDRFNTYKPEIASYDGGDCYYLVGLLENSLGWKALAEAREIGWTRPFQSRLKHVSYFHLNFTRNALNISKNSILEVQSKAREVLNKYFDLETVNEWLFDKVEYQIKRIDSSIKKVSRILDSF</sequence>
<dbReference type="EC" id="3.2.1.52" evidence="3"/>
<dbReference type="CDD" id="cd06565">
    <property type="entry name" value="GH20_GcnA-like"/>
    <property type="match status" value="1"/>
</dbReference>
<evidence type="ECO:0000256" key="1">
    <source>
        <dbReference type="ARBA" id="ARBA00001231"/>
    </source>
</evidence>
<dbReference type="RefSeq" id="XP_065648860.1">
    <property type="nucleotide sequence ID" value="XM_065792788.1"/>
</dbReference>
<accession>A0ABM4BIJ4</accession>
<dbReference type="InterPro" id="IPR038901">
    <property type="entry name" value="HEXDC-like"/>
</dbReference>
<name>A0ABM4BIJ4_HYDVU</name>
<evidence type="ECO:0000256" key="5">
    <source>
        <dbReference type="SAM" id="Phobius"/>
    </source>
</evidence>
<evidence type="ECO:0000256" key="2">
    <source>
        <dbReference type="ARBA" id="ARBA00006285"/>
    </source>
</evidence>
<gene>
    <name evidence="8" type="primary">LOC100211230</name>
</gene>